<evidence type="ECO:0000256" key="3">
    <source>
        <dbReference type="ARBA" id="ARBA00023274"/>
    </source>
</evidence>
<dbReference type="PRINTS" id="PR00975">
    <property type="entry name" value="RIBOSOMALS19"/>
</dbReference>
<accession>A0A2G5B4U5</accession>
<dbReference type="EMBL" id="KZ303528">
    <property type="protein sequence ID" value="PIA13737.1"/>
    <property type="molecule type" value="Genomic_DNA"/>
</dbReference>
<keyword evidence="3 5" id="KW-0687">Ribonucleoprotein</keyword>
<gene>
    <name evidence="6" type="ORF">COEREDRAFT_48426</name>
</gene>
<keyword evidence="7" id="KW-1185">Reference proteome</keyword>
<dbReference type="STRING" id="763665.A0A2G5B4U5"/>
<evidence type="ECO:0000256" key="5">
    <source>
        <dbReference type="RuleBase" id="RU003485"/>
    </source>
</evidence>
<dbReference type="AlphaFoldDB" id="A0A2G5B4U5"/>
<dbReference type="GO" id="GO:0003735">
    <property type="term" value="F:structural constituent of ribosome"/>
    <property type="evidence" value="ECO:0007669"/>
    <property type="project" value="InterPro"/>
</dbReference>
<name>A0A2G5B4U5_COERN</name>
<dbReference type="FunFam" id="3.30.860.10:FF:000001">
    <property type="entry name" value="30S ribosomal protein S19"/>
    <property type="match status" value="1"/>
</dbReference>
<proteinExistence type="inferred from homology"/>
<dbReference type="PROSITE" id="PS00323">
    <property type="entry name" value="RIBOSOMAL_S19"/>
    <property type="match status" value="1"/>
</dbReference>
<dbReference type="Pfam" id="PF00203">
    <property type="entry name" value="Ribosomal_S19"/>
    <property type="match status" value="1"/>
</dbReference>
<evidence type="ECO:0000256" key="4">
    <source>
        <dbReference type="ARBA" id="ARBA00044183"/>
    </source>
</evidence>
<reference evidence="6 7" key="1">
    <citation type="journal article" date="2015" name="Genome Biol. Evol.">
        <title>Phylogenomic analyses indicate that early fungi evolved digesting cell walls of algal ancestors of land plants.</title>
        <authorList>
            <person name="Chang Y."/>
            <person name="Wang S."/>
            <person name="Sekimoto S."/>
            <person name="Aerts A.L."/>
            <person name="Choi C."/>
            <person name="Clum A."/>
            <person name="LaButti K.M."/>
            <person name="Lindquist E.A."/>
            <person name="Yee Ngan C."/>
            <person name="Ohm R.A."/>
            <person name="Salamov A.A."/>
            <person name="Grigoriev I.V."/>
            <person name="Spatafora J.W."/>
            <person name="Berbee M.L."/>
        </authorList>
    </citation>
    <scope>NUCLEOTIDE SEQUENCE [LARGE SCALE GENOMIC DNA]</scope>
    <source>
        <strain evidence="6 7">NRRL 1564</strain>
    </source>
</reference>
<dbReference type="InterPro" id="IPR020934">
    <property type="entry name" value="Ribosomal_uS19_CS"/>
</dbReference>
<evidence type="ECO:0000313" key="6">
    <source>
        <dbReference type="EMBL" id="PIA13737.1"/>
    </source>
</evidence>
<dbReference type="GO" id="GO:0005763">
    <property type="term" value="C:mitochondrial small ribosomal subunit"/>
    <property type="evidence" value="ECO:0007669"/>
    <property type="project" value="TreeGrafter"/>
</dbReference>
<dbReference type="GO" id="GO:0003723">
    <property type="term" value="F:RNA binding"/>
    <property type="evidence" value="ECO:0007669"/>
    <property type="project" value="InterPro"/>
</dbReference>
<dbReference type="InterPro" id="IPR023575">
    <property type="entry name" value="Ribosomal_uS19_SF"/>
</dbReference>
<evidence type="ECO:0000313" key="7">
    <source>
        <dbReference type="Proteomes" id="UP000242474"/>
    </source>
</evidence>
<comment type="similarity">
    <text evidence="1 5">Belongs to the universal ribosomal protein uS19 family.</text>
</comment>
<dbReference type="PANTHER" id="PTHR11880">
    <property type="entry name" value="RIBOSOMAL PROTEIN S19P FAMILY MEMBER"/>
    <property type="match status" value="1"/>
</dbReference>
<dbReference type="Gene3D" id="3.30.860.10">
    <property type="entry name" value="30s Ribosomal Protein S19, Chain A"/>
    <property type="match status" value="1"/>
</dbReference>
<evidence type="ECO:0000256" key="1">
    <source>
        <dbReference type="ARBA" id="ARBA00007345"/>
    </source>
</evidence>
<keyword evidence="2 5" id="KW-0689">Ribosomal protein</keyword>
<dbReference type="PIRSF" id="PIRSF002144">
    <property type="entry name" value="Ribosomal_S19"/>
    <property type="match status" value="1"/>
</dbReference>
<dbReference type="InterPro" id="IPR002222">
    <property type="entry name" value="Ribosomal_uS19"/>
</dbReference>
<protein>
    <recommendedName>
        <fullName evidence="4">Small ribosomal subunit protein uS19m</fullName>
    </recommendedName>
</protein>
<dbReference type="GO" id="GO:0006412">
    <property type="term" value="P:translation"/>
    <property type="evidence" value="ECO:0007669"/>
    <property type="project" value="InterPro"/>
</dbReference>
<sequence length="92" mass="10532">MHGTTVALARSVWKGPFFVHFPGLAESIKEGKAIKTKMRSCTIMPHMVGARFMVHNGKFYLPVRVTENMVGRKLGEFSHTRKTFSYRMTKNK</sequence>
<dbReference type="Proteomes" id="UP000242474">
    <property type="component" value="Unassembled WGS sequence"/>
</dbReference>
<dbReference type="PANTHER" id="PTHR11880:SF8">
    <property type="entry name" value="SMALL RIBOSOMAL SUBUNIT PROTEIN US19M"/>
    <property type="match status" value="1"/>
</dbReference>
<evidence type="ECO:0000256" key="2">
    <source>
        <dbReference type="ARBA" id="ARBA00022980"/>
    </source>
</evidence>
<dbReference type="GO" id="GO:0000028">
    <property type="term" value="P:ribosomal small subunit assembly"/>
    <property type="evidence" value="ECO:0007669"/>
    <property type="project" value="TreeGrafter"/>
</dbReference>
<dbReference type="SUPFAM" id="SSF54570">
    <property type="entry name" value="Ribosomal protein S19"/>
    <property type="match status" value="1"/>
</dbReference>
<dbReference type="HAMAP" id="MF_00531">
    <property type="entry name" value="Ribosomal_uS19"/>
    <property type="match status" value="1"/>
</dbReference>
<dbReference type="OrthoDB" id="2043at2759"/>
<organism evidence="6 7">
    <name type="scientific">Coemansia reversa (strain ATCC 12441 / NRRL 1564)</name>
    <dbReference type="NCBI Taxonomy" id="763665"/>
    <lineage>
        <taxon>Eukaryota</taxon>
        <taxon>Fungi</taxon>
        <taxon>Fungi incertae sedis</taxon>
        <taxon>Zoopagomycota</taxon>
        <taxon>Kickxellomycotina</taxon>
        <taxon>Kickxellomycetes</taxon>
        <taxon>Kickxellales</taxon>
        <taxon>Kickxellaceae</taxon>
        <taxon>Coemansia</taxon>
    </lineage>
</organism>